<evidence type="ECO:0000256" key="2">
    <source>
        <dbReference type="SAM" id="MobiDB-lite"/>
    </source>
</evidence>
<reference evidence="3 4" key="1">
    <citation type="submission" date="2016-09" db="EMBL/GenBank/DDBJ databases">
        <title>Extensive genetic diversity and differential bi-allelic expression allows diatom success in the polar Southern Ocean.</title>
        <authorList>
            <consortium name="DOE Joint Genome Institute"/>
            <person name="Mock T."/>
            <person name="Otillar R.P."/>
            <person name="Strauss J."/>
            <person name="Dupont C."/>
            <person name="Frickenhaus S."/>
            <person name="Maumus F."/>
            <person name="Mcmullan M."/>
            <person name="Sanges R."/>
            <person name="Schmutz J."/>
            <person name="Toseland A."/>
            <person name="Valas R."/>
            <person name="Veluchamy A."/>
            <person name="Ward B.J."/>
            <person name="Allen A."/>
            <person name="Barry K."/>
            <person name="Falciatore A."/>
            <person name="Ferrante M."/>
            <person name="Fortunato A.E."/>
            <person name="Gloeckner G."/>
            <person name="Gruber A."/>
            <person name="Hipkin R."/>
            <person name="Janech M."/>
            <person name="Kroth P."/>
            <person name="Leese F."/>
            <person name="Lindquist E."/>
            <person name="Lyon B.R."/>
            <person name="Martin J."/>
            <person name="Mayer C."/>
            <person name="Parker M."/>
            <person name="Quesneville H."/>
            <person name="Raymond J."/>
            <person name="Uhlig C."/>
            <person name="Valentin K.U."/>
            <person name="Worden A.Z."/>
            <person name="Armbrust E.V."/>
            <person name="Bowler C."/>
            <person name="Green B."/>
            <person name="Moulton V."/>
            <person name="Van Oosterhout C."/>
            <person name="Grigoriev I."/>
        </authorList>
    </citation>
    <scope>NUCLEOTIDE SEQUENCE [LARGE SCALE GENOMIC DNA]</scope>
    <source>
        <strain evidence="3 4">CCMP1102</strain>
    </source>
</reference>
<feature type="region of interest" description="Disordered" evidence="2">
    <location>
        <begin position="128"/>
        <end position="148"/>
    </location>
</feature>
<organism evidence="3 4">
    <name type="scientific">Fragilariopsis cylindrus CCMP1102</name>
    <dbReference type="NCBI Taxonomy" id="635003"/>
    <lineage>
        <taxon>Eukaryota</taxon>
        <taxon>Sar</taxon>
        <taxon>Stramenopiles</taxon>
        <taxon>Ochrophyta</taxon>
        <taxon>Bacillariophyta</taxon>
        <taxon>Bacillariophyceae</taxon>
        <taxon>Bacillariophycidae</taxon>
        <taxon>Bacillariales</taxon>
        <taxon>Bacillariaceae</taxon>
        <taxon>Fragilariopsis</taxon>
    </lineage>
</organism>
<accession>A0A1E7FF38</accession>
<evidence type="ECO:0000313" key="3">
    <source>
        <dbReference type="EMBL" id="OEU16736.1"/>
    </source>
</evidence>
<dbReference type="OrthoDB" id="47729at2759"/>
<proteinExistence type="predicted"/>
<dbReference type="AlphaFoldDB" id="A0A1E7FF38"/>
<keyword evidence="4" id="KW-1185">Reference proteome</keyword>
<evidence type="ECO:0000256" key="1">
    <source>
        <dbReference type="SAM" id="Coils"/>
    </source>
</evidence>
<dbReference type="InParanoid" id="A0A1E7FF38"/>
<name>A0A1E7FF38_9STRA</name>
<gene>
    <name evidence="3" type="ORF">FRACYDRAFT_185382</name>
</gene>
<sequence length="148" mass="17571">MLRLRQSLASRLVLFALIVSAALVFGSTPTLAAVDKEYKRLHENSSYGDTTREEILQTRERRKRQYKVMILDARKQLADHSAGEKILTMEQKEQFENKMDIFQRKLDSMQVDLEEWEIERLVVRETDNANRRRERSQHSRRVKSDSEF</sequence>
<feature type="coiled-coil region" evidence="1">
    <location>
        <begin position="92"/>
        <end position="119"/>
    </location>
</feature>
<dbReference type="EMBL" id="KV784358">
    <property type="protein sequence ID" value="OEU16736.1"/>
    <property type="molecule type" value="Genomic_DNA"/>
</dbReference>
<feature type="compositionally biased region" description="Basic residues" evidence="2">
    <location>
        <begin position="132"/>
        <end position="141"/>
    </location>
</feature>
<protein>
    <submittedName>
        <fullName evidence="3">Uncharacterized protein</fullName>
    </submittedName>
</protein>
<evidence type="ECO:0000313" key="4">
    <source>
        <dbReference type="Proteomes" id="UP000095751"/>
    </source>
</evidence>
<dbReference type="KEGG" id="fcy:FRACYDRAFT_185382"/>
<dbReference type="Proteomes" id="UP000095751">
    <property type="component" value="Unassembled WGS sequence"/>
</dbReference>
<keyword evidence="1" id="KW-0175">Coiled coil</keyword>